<dbReference type="STRING" id="97972.A0A2V1D6R7"/>
<dbReference type="Gene3D" id="3.30.60.90">
    <property type="match status" value="1"/>
</dbReference>
<gene>
    <name evidence="7" type="ORF">DM02DRAFT_619070</name>
</gene>
<keyword evidence="8" id="KW-1185">Reference proteome</keyword>
<evidence type="ECO:0000313" key="7">
    <source>
        <dbReference type="EMBL" id="PVH93770.1"/>
    </source>
</evidence>
<sequence length="644" mass="71206">MTSPNPNGQFAPSQYQQQVHYPTGKPQGQYPLQAHPFPQYMQPYYGTEPAASFIAELPAPLPAAPPTTTSEQQLNQDQLLAHKLQQLEVEEARRRSVSLTDRGPPQHSLHAPSQPNLRHSYHEQSHQHRLHSRSVSALTPSGSVPALRTRALSQNASVPLTPYGPNSFSRPIGLETSDLPEVVVAPLVDENSPQWEPELSQLPEVVVGPHVVNSNGEEVLSPTTHPTFHLPSTPDDTAAMAKYLEQHRQVPHPLQWNLPPPVATFHATSIRNPKSESWLDTPLSLQWRTNRISNKPPKSVPPAFEFTFKHKGGTFRDPQFSWTMTHTARAGKLQKGQKDQEWRYLLKMESDNKVRKSESLYPPKFPVEILTTYVHASNYDSLRFVGPGGRTYKWVSHAPVTAMHGARFDGLRHALFVSPDGTSDPLYGLLVADHAYWDGFLDPNETHAKTTCSGCQMRPLVGLRWKCRICVDDHNVCSTCHATNSSVKNTCIFSLVNLPDETLNIRSTNVDPALVVATLQILKDWKLHTLRWEKLQDPRGFEYSENLARKGDLGRIRHWRKTDFDKKGRMRLGGDGFSTVVKMREIDAMVPVLEETPASETAVAMEGDTPGRGSMAGDGDAGGDTTTSTTAGGGDGGGGGASTT</sequence>
<evidence type="ECO:0000256" key="2">
    <source>
        <dbReference type="ARBA" id="ARBA00022771"/>
    </source>
</evidence>
<evidence type="ECO:0000256" key="5">
    <source>
        <dbReference type="SAM" id="MobiDB-lite"/>
    </source>
</evidence>
<protein>
    <recommendedName>
        <fullName evidence="6">ZZ-type domain-containing protein</fullName>
    </recommendedName>
</protein>
<dbReference type="InterPro" id="IPR000433">
    <property type="entry name" value="Znf_ZZ"/>
</dbReference>
<evidence type="ECO:0000256" key="1">
    <source>
        <dbReference type="ARBA" id="ARBA00022723"/>
    </source>
</evidence>
<dbReference type="EMBL" id="KZ805569">
    <property type="protein sequence ID" value="PVH93770.1"/>
    <property type="molecule type" value="Genomic_DNA"/>
</dbReference>
<dbReference type="GO" id="GO:0008270">
    <property type="term" value="F:zinc ion binding"/>
    <property type="evidence" value="ECO:0007669"/>
    <property type="project" value="UniProtKB-KW"/>
</dbReference>
<feature type="domain" description="ZZ-type" evidence="6">
    <location>
        <begin position="447"/>
        <end position="511"/>
    </location>
</feature>
<dbReference type="SMART" id="SM00291">
    <property type="entry name" value="ZnF_ZZ"/>
    <property type="match status" value="1"/>
</dbReference>
<feature type="compositionally biased region" description="Gly residues" evidence="5">
    <location>
        <begin position="631"/>
        <end position="644"/>
    </location>
</feature>
<feature type="region of interest" description="Disordered" evidence="5">
    <location>
        <begin position="1"/>
        <end position="35"/>
    </location>
</feature>
<keyword evidence="3" id="KW-0862">Zinc</keyword>
<reference evidence="7 8" key="1">
    <citation type="journal article" date="2018" name="Sci. Rep.">
        <title>Comparative genomics provides insights into the lifestyle and reveals functional heterogeneity of dark septate endophytic fungi.</title>
        <authorList>
            <person name="Knapp D.G."/>
            <person name="Nemeth J.B."/>
            <person name="Barry K."/>
            <person name="Hainaut M."/>
            <person name="Henrissat B."/>
            <person name="Johnson J."/>
            <person name="Kuo A."/>
            <person name="Lim J.H.P."/>
            <person name="Lipzen A."/>
            <person name="Nolan M."/>
            <person name="Ohm R.A."/>
            <person name="Tamas L."/>
            <person name="Grigoriev I.V."/>
            <person name="Spatafora J.W."/>
            <person name="Nagy L.G."/>
            <person name="Kovacs G.M."/>
        </authorList>
    </citation>
    <scope>NUCLEOTIDE SEQUENCE [LARGE SCALE GENOMIC DNA]</scope>
    <source>
        <strain evidence="7 8">DSE2036</strain>
    </source>
</reference>
<feature type="compositionally biased region" description="Polar residues" evidence="5">
    <location>
        <begin position="1"/>
        <end position="20"/>
    </location>
</feature>
<feature type="region of interest" description="Disordered" evidence="5">
    <location>
        <begin position="91"/>
        <end position="141"/>
    </location>
</feature>
<dbReference type="PROSITE" id="PS50135">
    <property type="entry name" value="ZF_ZZ_2"/>
    <property type="match status" value="1"/>
</dbReference>
<keyword evidence="2 4" id="KW-0863">Zinc-finger</keyword>
<dbReference type="OrthoDB" id="661148at2759"/>
<name>A0A2V1D6R7_9PLEO</name>
<evidence type="ECO:0000256" key="4">
    <source>
        <dbReference type="PROSITE-ProRule" id="PRU00228"/>
    </source>
</evidence>
<keyword evidence="1" id="KW-0479">Metal-binding</keyword>
<evidence type="ECO:0000313" key="8">
    <source>
        <dbReference type="Proteomes" id="UP000244855"/>
    </source>
</evidence>
<dbReference type="SUPFAM" id="SSF57850">
    <property type="entry name" value="RING/U-box"/>
    <property type="match status" value="1"/>
</dbReference>
<dbReference type="Proteomes" id="UP000244855">
    <property type="component" value="Unassembled WGS sequence"/>
</dbReference>
<evidence type="ECO:0000256" key="3">
    <source>
        <dbReference type="ARBA" id="ARBA00022833"/>
    </source>
</evidence>
<feature type="region of interest" description="Disordered" evidence="5">
    <location>
        <begin position="604"/>
        <end position="644"/>
    </location>
</feature>
<dbReference type="InterPro" id="IPR043145">
    <property type="entry name" value="Znf_ZZ_sf"/>
</dbReference>
<dbReference type="AlphaFoldDB" id="A0A2V1D6R7"/>
<proteinExistence type="predicted"/>
<organism evidence="7 8">
    <name type="scientific">Periconia macrospinosa</name>
    <dbReference type="NCBI Taxonomy" id="97972"/>
    <lineage>
        <taxon>Eukaryota</taxon>
        <taxon>Fungi</taxon>
        <taxon>Dikarya</taxon>
        <taxon>Ascomycota</taxon>
        <taxon>Pezizomycotina</taxon>
        <taxon>Dothideomycetes</taxon>
        <taxon>Pleosporomycetidae</taxon>
        <taxon>Pleosporales</taxon>
        <taxon>Massarineae</taxon>
        <taxon>Periconiaceae</taxon>
        <taxon>Periconia</taxon>
    </lineage>
</organism>
<accession>A0A2V1D6R7</accession>
<evidence type="ECO:0000259" key="6">
    <source>
        <dbReference type="PROSITE" id="PS50135"/>
    </source>
</evidence>
<dbReference type="Pfam" id="PF00569">
    <property type="entry name" value="ZZ"/>
    <property type="match status" value="1"/>
</dbReference>